<dbReference type="EMBL" id="JBBPBM010001386">
    <property type="protein sequence ID" value="KAK8484568.1"/>
    <property type="molecule type" value="Genomic_DNA"/>
</dbReference>
<organism evidence="1 2">
    <name type="scientific">Hibiscus sabdariffa</name>
    <name type="common">roselle</name>
    <dbReference type="NCBI Taxonomy" id="183260"/>
    <lineage>
        <taxon>Eukaryota</taxon>
        <taxon>Viridiplantae</taxon>
        <taxon>Streptophyta</taxon>
        <taxon>Embryophyta</taxon>
        <taxon>Tracheophyta</taxon>
        <taxon>Spermatophyta</taxon>
        <taxon>Magnoliopsida</taxon>
        <taxon>eudicotyledons</taxon>
        <taxon>Gunneridae</taxon>
        <taxon>Pentapetalae</taxon>
        <taxon>rosids</taxon>
        <taxon>malvids</taxon>
        <taxon>Malvales</taxon>
        <taxon>Malvaceae</taxon>
        <taxon>Malvoideae</taxon>
        <taxon>Hibiscus</taxon>
    </lineage>
</organism>
<accession>A0ABR1ZVX1</accession>
<gene>
    <name evidence="1" type="ORF">V6N12_073349</name>
</gene>
<evidence type="ECO:0000313" key="2">
    <source>
        <dbReference type="Proteomes" id="UP001472677"/>
    </source>
</evidence>
<keyword evidence="2" id="KW-1185">Reference proteome</keyword>
<proteinExistence type="predicted"/>
<sequence length="126" mass="13827">MSSSAKLDGVLEFPVQLGLWAAIVSYEILFAIDPSSVNTGCDYVSSIPGAERGSSMETSATSLVGVISCMLSNTVQTRGARPFMQLWQRHYRYVVWRTAPRANKLGGQRRLGEGWVLYSLCVSFEG</sequence>
<evidence type="ECO:0000313" key="1">
    <source>
        <dbReference type="EMBL" id="KAK8484568.1"/>
    </source>
</evidence>
<protein>
    <submittedName>
        <fullName evidence="1">Uncharacterized protein</fullName>
    </submittedName>
</protein>
<comment type="caution">
    <text evidence="1">The sequence shown here is derived from an EMBL/GenBank/DDBJ whole genome shotgun (WGS) entry which is preliminary data.</text>
</comment>
<name>A0ABR1ZVX1_9ROSI</name>
<reference evidence="1 2" key="1">
    <citation type="journal article" date="2024" name="G3 (Bethesda)">
        <title>Genome assembly of Hibiscus sabdariffa L. provides insights into metabolisms of medicinal natural products.</title>
        <authorList>
            <person name="Kim T."/>
        </authorList>
    </citation>
    <scope>NUCLEOTIDE SEQUENCE [LARGE SCALE GENOMIC DNA]</scope>
    <source>
        <strain evidence="1">TK-2024</strain>
        <tissue evidence="1">Old leaves</tissue>
    </source>
</reference>
<dbReference type="Proteomes" id="UP001472677">
    <property type="component" value="Unassembled WGS sequence"/>
</dbReference>